<dbReference type="SUPFAM" id="SSF53167">
    <property type="entry name" value="Purine and uridine phosphorylases"/>
    <property type="match status" value="1"/>
</dbReference>
<evidence type="ECO:0000313" key="1">
    <source>
        <dbReference type="EMBL" id="KAH7021825.1"/>
    </source>
</evidence>
<dbReference type="PANTHER" id="PTHR46082">
    <property type="entry name" value="ATP/GTP-BINDING PROTEIN-RELATED"/>
    <property type="match status" value="1"/>
</dbReference>
<dbReference type="EMBL" id="JAGTJR010000063">
    <property type="protein sequence ID" value="KAH7021825.1"/>
    <property type="molecule type" value="Genomic_DNA"/>
</dbReference>
<comment type="caution">
    <text evidence="1">The sequence shown here is derived from an EMBL/GenBank/DDBJ whole genome shotgun (WGS) entry which is preliminary data.</text>
</comment>
<reference evidence="1 2" key="1">
    <citation type="journal article" date="2021" name="Nat. Commun.">
        <title>Genetic determinants of endophytism in the Arabidopsis root mycobiome.</title>
        <authorList>
            <person name="Mesny F."/>
            <person name="Miyauchi S."/>
            <person name="Thiergart T."/>
            <person name="Pickel B."/>
            <person name="Atanasova L."/>
            <person name="Karlsson M."/>
            <person name="Huettel B."/>
            <person name="Barry K.W."/>
            <person name="Haridas S."/>
            <person name="Chen C."/>
            <person name="Bauer D."/>
            <person name="Andreopoulos W."/>
            <person name="Pangilinan J."/>
            <person name="LaButti K."/>
            <person name="Riley R."/>
            <person name="Lipzen A."/>
            <person name="Clum A."/>
            <person name="Drula E."/>
            <person name="Henrissat B."/>
            <person name="Kohler A."/>
            <person name="Grigoriev I.V."/>
            <person name="Martin F.M."/>
            <person name="Hacquard S."/>
        </authorList>
    </citation>
    <scope>NUCLEOTIDE SEQUENCE [LARGE SCALE GENOMIC DNA]</scope>
    <source>
        <strain evidence="1 2">MPI-SDFR-AT-0080</strain>
    </source>
</reference>
<dbReference type="Gene3D" id="3.40.50.1580">
    <property type="entry name" value="Nucleoside phosphorylase domain"/>
    <property type="match status" value="1"/>
</dbReference>
<accession>A0ABQ8FSQ5</accession>
<name>A0ABQ8FSQ5_9PEZI</name>
<keyword evidence="2" id="KW-1185">Reference proteome</keyword>
<evidence type="ECO:0000313" key="2">
    <source>
        <dbReference type="Proteomes" id="UP000774617"/>
    </source>
</evidence>
<gene>
    <name evidence="1" type="ORF">B0J12DRAFT_714530</name>
</gene>
<dbReference type="Proteomes" id="UP000774617">
    <property type="component" value="Unassembled WGS sequence"/>
</dbReference>
<dbReference type="PANTHER" id="PTHR46082:SF11">
    <property type="entry name" value="AAA+ ATPASE DOMAIN-CONTAINING PROTEIN-RELATED"/>
    <property type="match status" value="1"/>
</dbReference>
<dbReference type="InterPro" id="IPR035994">
    <property type="entry name" value="Nucleoside_phosphorylase_sf"/>
</dbReference>
<dbReference type="InterPro" id="IPR053137">
    <property type="entry name" value="NLR-like"/>
</dbReference>
<proteinExistence type="predicted"/>
<protein>
    <submittedName>
        <fullName evidence="1">Ankyrin repeat protein</fullName>
    </submittedName>
</protein>
<organism evidence="1 2">
    <name type="scientific">Macrophomina phaseolina</name>
    <dbReference type="NCBI Taxonomy" id="35725"/>
    <lineage>
        <taxon>Eukaryota</taxon>
        <taxon>Fungi</taxon>
        <taxon>Dikarya</taxon>
        <taxon>Ascomycota</taxon>
        <taxon>Pezizomycotina</taxon>
        <taxon>Dothideomycetes</taxon>
        <taxon>Dothideomycetes incertae sedis</taxon>
        <taxon>Botryosphaeriales</taxon>
        <taxon>Botryosphaeriaceae</taxon>
        <taxon>Macrophomina</taxon>
    </lineage>
</organism>
<sequence length="372" mass="41203">MEFAGISRILSAVLYLQYAVGWIGPLAIERAAAKAVLDVRHGPPHNFIQPRHDDLTYSCVHVVLSRSENTTSLSLPSKPEYGASSMLSTFSGIRSGLLVGIGGAIPRLDGPDIRLGDIVVSEPGGSNGGVIQHGLVKLGQDGQRERRDFLNAPPDALLFAFSSLKAHHEMKPSRVPTILQEMEQRYPYMFQTRPGAPGYRLRGLENDRLFDKEYAHRAGTGCVNCMSDGEIYREPRVTRDPVIHCGTIASGNTLVKDTRPRKELLQHLSDKCLCYEIEAAGMINNFPCLIIRGISDYCDSHNNDRWQRSAAATAAAFGKELLEVVRRKEVERQNLLMDGVKLAFTEKRRDVVAEQYMSVWTDAARILPSSGI</sequence>